<accession>A0A8H6YJZ5</accession>
<dbReference type="GO" id="GO:0003341">
    <property type="term" value="P:cilium movement"/>
    <property type="evidence" value="ECO:0007669"/>
    <property type="project" value="TreeGrafter"/>
</dbReference>
<name>A0A8H6YJZ5_9AGAR</name>
<dbReference type="GO" id="GO:0015630">
    <property type="term" value="C:microtubule cytoskeleton"/>
    <property type="evidence" value="ECO:0007669"/>
    <property type="project" value="TreeGrafter"/>
</dbReference>
<dbReference type="EMBL" id="JACAZI010000005">
    <property type="protein sequence ID" value="KAF7360374.1"/>
    <property type="molecule type" value="Genomic_DNA"/>
</dbReference>
<dbReference type="InterPro" id="IPR011989">
    <property type="entry name" value="ARM-like"/>
</dbReference>
<dbReference type="GO" id="GO:0008017">
    <property type="term" value="F:microtubule binding"/>
    <property type="evidence" value="ECO:0007669"/>
    <property type="project" value="TreeGrafter"/>
</dbReference>
<gene>
    <name evidence="1" type="ORF">MVEN_00767200</name>
</gene>
<sequence length="842" mass="92024">MQMLWSSDTGERSASCMLLEKLASHECTARAILDQKPCERLVSLVSDRDSELSRSATTALSHIVQSVEGVQAIIKAPVLDRVFELLESPRWVIRSTTCQLIERFARYESTMPAILESKAHVRLASLLRDEHDEVFFSATKALSSIAQGLEAAPCVVVEMLDHVLELLVSSNAKGRRWICDLLGRLSRYETILPALLESSACVQLVFLLPDEDFLVYRSARDAISCIAQMLKGAPHFAQILDHILEIIKSPSCSKVRMRACDLVADFALHEANVTAILKSAACVRLVSVAAEKDSELSRSATTALSAVARGSAGARAIVETSVLARVLDLLESSSIEVQIWICDLVETLARHRFTLPAILDSQTCVRLVSLLQDEHSEVFWPATEALSSIAQSLEATPGIVTEMLDRVLGLLESPSAGVRRWTCDLVEKLACNSTILLELSESTVCVQLVSLLRDEHSEVFWSARNALISIAHRLEDAPVVVAEIVGQVLDLLESPTPYVRTRTCDLVDKLARHQFTVPIILKSAALGRLLSLLQDKHSEVVLSATKTLSHLAQNVDGALGIANELCNVLDSLESLRPETQGWICDLVRTVARHKSTATAVLESKAFVRLAPLLRDEHPQLNRSAICALLVIAETSEDAPAIVKMLDHAMEVLESPSPGVQRRSCDLVEKVARRKSIAAAVLGSNVCVRLVSLLRDEHSEVVHSAVCTMSFIAKRSDGAQAIVEAMLLDEVPELLKSPSPEVRKRTCILVGNLVRHEFTASVILGTKYCGMLVFSLLQEAEVGASPLSALFALRAFSEWPDGVVALVNIALGRLRVLRQSPSVMTQLRTQAILDNLARSGVQI</sequence>
<protein>
    <recommendedName>
        <fullName evidence="3">ARM repeat-containing protein</fullName>
    </recommendedName>
</protein>
<reference evidence="1" key="1">
    <citation type="submission" date="2020-05" db="EMBL/GenBank/DDBJ databases">
        <title>Mycena genomes resolve the evolution of fungal bioluminescence.</title>
        <authorList>
            <person name="Tsai I.J."/>
        </authorList>
    </citation>
    <scope>NUCLEOTIDE SEQUENCE</scope>
    <source>
        <strain evidence="1">CCC161011</strain>
    </source>
</reference>
<dbReference type="InterPro" id="IPR000225">
    <property type="entry name" value="Armadillo"/>
</dbReference>
<proteinExistence type="predicted"/>
<dbReference type="SUPFAM" id="SSF48371">
    <property type="entry name" value="ARM repeat"/>
    <property type="match status" value="2"/>
</dbReference>
<dbReference type="Proteomes" id="UP000620124">
    <property type="component" value="Unassembled WGS sequence"/>
</dbReference>
<evidence type="ECO:0008006" key="3">
    <source>
        <dbReference type="Google" id="ProtNLM"/>
    </source>
</evidence>
<evidence type="ECO:0000313" key="1">
    <source>
        <dbReference type="EMBL" id="KAF7360374.1"/>
    </source>
</evidence>
<comment type="caution">
    <text evidence="1">The sequence shown here is derived from an EMBL/GenBank/DDBJ whole genome shotgun (WGS) entry which is preliminary data.</text>
</comment>
<dbReference type="OrthoDB" id="434814at2759"/>
<dbReference type="PANTHER" id="PTHR23314">
    <property type="entry name" value="SPERM-ASSOCIATED ANTIGEN 6 ARMADILLO REPEAT-CONTAINING"/>
    <property type="match status" value="1"/>
</dbReference>
<organism evidence="1 2">
    <name type="scientific">Mycena venus</name>
    <dbReference type="NCBI Taxonomy" id="2733690"/>
    <lineage>
        <taxon>Eukaryota</taxon>
        <taxon>Fungi</taxon>
        <taxon>Dikarya</taxon>
        <taxon>Basidiomycota</taxon>
        <taxon>Agaricomycotina</taxon>
        <taxon>Agaricomycetes</taxon>
        <taxon>Agaricomycetidae</taxon>
        <taxon>Agaricales</taxon>
        <taxon>Marasmiineae</taxon>
        <taxon>Mycenaceae</taxon>
        <taxon>Mycena</taxon>
    </lineage>
</organism>
<dbReference type="SMART" id="SM00185">
    <property type="entry name" value="ARM"/>
    <property type="match status" value="10"/>
</dbReference>
<evidence type="ECO:0000313" key="2">
    <source>
        <dbReference type="Proteomes" id="UP000620124"/>
    </source>
</evidence>
<dbReference type="AlphaFoldDB" id="A0A8H6YJZ5"/>
<dbReference type="PANTHER" id="PTHR23314:SF0">
    <property type="entry name" value="SPERM-ASSOCIATED ANTIGEN 6"/>
    <property type="match status" value="1"/>
</dbReference>
<dbReference type="Gene3D" id="1.25.10.10">
    <property type="entry name" value="Leucine-rich Repeat Variant"/>
    <property type="match status" value="4"/>
</dbReference>
<dbReference type="InterPro" id="IPR016024">
    <property type="entry name" value="ARM-type_fold"/>
</dbReference>
<keyword evidence="2" id="KW-1185">Reference proteome</keyword>